<proteinExistence type="predicted"/>
<dbReference type="EMBL" id="JBHTJV010000025">
    <property type="protein sequence ID" value="MFD0917780.1"/>
    <property type="molecule type" value="Genomic_DNA"/>
</dbReference>
<evidence type="ECO:0000313" key="2">
    <source>
        <dbReference type="Proteomes" id="UP001597101"/>
    </source>
</evidence>
<accession>A0ABW3FLC1</accession>
<evidence type="ECO:0000313" key="1">
    <source>
        <dbReference type="EMBL" id="MFD0917780.1"/>
    </source>
</evidence>
<sequence>MVPADAATWSLSYGLRSTDFSNVGGVFTLAENHVAKVKTALEKAGLKPEEFIISPLQKRDTTRRNKDGDVTERFFQVTTNVFVSTSEPAKLGGASAAIAALTREGIAINQNPVNYEFTKLNDIKPDMLREATENARIAADQFAENAGVQVGGIQRAIQGGFTVQPANTGDAKNRQLNKLVRVVTTITFYLEN</sequence>
<reference evidence="2" key="1">
    <citation type="journal article" date="2019" name="Int. J. Syst. Evol. Microbiol.">
        <title>The Global Catalogue of Microorganisms (GCM) 10K type strain sequencing project: providing services to taxonomists for standard genome sequencing and annotation.</title>
        <authorList>
            <consortium name="The Broad Institute Genomics Platform"/>
            <consortium name="The Broad Institute Genome Sequencing Center for Infectious Disease"/>
            <person name="Wu L."/>
            <person name="Ma J."/>
        </authorList>
    </citation>
    <scope>NUCLEOTIDE SEQUENCE [LARGE SCALE GENOMIC DNA]</scope>
    <source>
        <strain evidence="2">CCUG 60023</strain>
    </source>
</reference>
<dbReference type="RefSeq" id="WP_377213697.1">
    <property type="nucleotide sequence ID" value="NZ_JBHTJV010000025.1"/>
</dbReference>
<keyword evidence="2" id="KW-1185">Reference proteome</keyword>
<name>A0ABW3FLC1_9HYPH</name>
<dbReference type="Pfam" id="PF04402">
    <property type="entry name" value="SIMPL"/>
    <property type="match status" value="1"/>
</dbReference>
<dbReference type="Gene3D" id="3.30.70.2970">
    <property type="entry name" value="Protein of unknown function (DUF541), domain 2"/>
    <property type="match status" value="1"/>
</dbReference>
<dbReference type="Proteomes" id="UP001597101">
    <property type="component" value="Unassembled WGS sequence"/>
</dbReference>
<comment type="caution">
    <text evidence="1">The sequence shown here is derived from an EMBL/GenBank/DDBJ whole genome shotgun (WGS) entry which is preliminary data.</text>
</comment>
<dbReference type="Gene3D" id="3.30.110.170">
    <property type="entry name" value="Protein of unknown function (DUF541), domain 1"/>
    <property type="match status" value="1"/>
</dbReference>
<protein>
    <submittedName>
        <fullName evidence="1">SIMPL domain-containing protein</fullName>
    </submittedName>
</protein>
<organism evidence="1 2">
    <name type="scientific">Pseudahrensia aquimaris</name>
    <dbReference type="NCBI Taxonomy" id="744461"/>
    <lineage>
        <taxon>Bacteria</taxon>
        <taxon>Pseudomonadati</taxon>
        <taxon>Pseudomonadota</taxon>
        <taxon>Alphaproteobacteria</taxon>
        <taxon>Hyphomicrobiales</taxon>
        <taxon>Ahrensiaceae</taxon>
        <taxon>Pseudahrensia</taxon>
    </lineage>
</organism>
<gene>
    <name evidence="1" type="ORF">ACFQ14_15355</name>
</gene>
<dbReference type="InterPro" id="IPR007497">
    <property type="entry name" value="SIMPL/DUF541"/>
</dbReference>